<dbReference type="VEuPathDB" id="FungiDB:BCV72DRAFT_216465"/>
<organism evidence="7">
    <name type="scientific">Rhizopus microsporus var. microsporus</name>
    <dbReference type="NCBI Taxonomy" id="86635"/>
    <lineage>
        <taxon>Eukaryota</taxon>
        <taxon>Fungi</taxon>
        <taxon>Fungi incertae sedis</taxon>
        <taxon>Mucoromycota</taxon>
        <taxon>Mucoromycotina</taxon>
        <taxon>Mucoromycetes</taxon>
        <taxon>Mucorales</taxon>
        <taxon>Mucorineae</taxon>
        <taxon>Rhizopodaceae</taxon>
        <taxon>Rhizopus</taxon>
    </lineage>
</organism>
<feature type="compositionally biased region" description="Acidic residues" evidence="4">
    <location>
        <begin position="441"/>
        <end position="459"/>
    </location>
</feature>
<dbReference type="GO" id="GO:0005829">
    <property type="term" value="C:cytosol"/>
    <property type="evidence" value="ECO:0007669"/>
    <property type="project" value="TreeGrafter"/>
</dbReference>
<feature type="domain" description="Telomere length regulation protein conserved" evidence="5">
    <location>
        <begin position="500"/>
        <end position="610"/>
    </location>
</feature>
<comment type="similarity">
    <text evidence="2">Belongs to the TEL2 family.</text>
</comment>
<protein>
    <submittedName>
        <fullName evidence="7">Uncharacterized protein</fullName>
    </submittedName>
</protein>
<dbReference type="InterPro" id="IPR057348">
    <property type="entry name" value="TELO2_ARM"/>
</dbReference>
<dbReference type="Pfam" id="PF10193">
    <property type="entry name" value="Telomere_reg-2"/>
    <property type="match status" value="1"/>
</dbReference>
<dbReference type="Gene3D" id="1.25.40.720">
    <property type="entry name" value="Telomere length regulation protein 2, C-terminal domain"/>
    <property type="match status" value="2"/>
</dbReference>
<dbReference type="Pfam" id="PF25320">
    <property type="entry name" value="TELO2_ARM"/>
    <property type="match status" value="1"/>
</dbReference>
<gene>
    <name evidence="7" type="ORF">BCV72DRAFT_216465</name>
</gene>
<evidence type="ECO:0000256" key="4">
    <source>
        <dbReference type="SAM" id="MobiDB-lite"/>
    </source>
</evidence>
<evidence type="ECO:0000259" key="5">
    <source>
        <dbReference type="Pfam" id="PF10193"/>
    </source>
</evidence>
<dbReference type="GO" id="GO:0051083">
    <property type="term" value="P:'de novo' cotranslational protein folding"/>
    <property type="evidence" value="ECO:0007669"/>
    <property type="project" value="TreeGrafter"/>
</dbReference>
<dbReference type="GO" id="GO:0042162">
    <property type="term" value="F:telomeric DNA binding"/>
    <property type="evidence" value="ECO:0007669"/>
    <property type="project" value="TreeGrafter"/>
</dbReference>
<feature type="region of interest" description="Disordered" evidence="4">
    <location>
        <begin position="426"/>
        <end position="468"/>
    </location>
</feature>
<evidence type="ECO:0000259" key="6">
    <source>
        <dbReference type="Pfam" id="PF25320"/>
    </source>
</evidence>
<dbReference type="GO" id="GO:0051879">
    <property type="term" value="F:Hsp90 protein binding"/>
    <property type="evidence" value="ECO:0007669"/>
    <property type="project" value="TreeGrafter"/>
</dbReference>
<dbReference type="InterPro" id="IPR051970">
    <property type="entry name" value="TEL2_Regulation"/>
</dbReference>
<dbReference type="AlphaFoldDB" id="A0A1X0QQ37"/>
<evidence type="ECO:0000256" key="1">
    <source>
        <dbReference type="ARBA" id="ARBA00004496"/>
    </source>
</evidence>
<dbReference type="OrthoDB" id="10258062at2759"/>
<sequence length="810" mass="92245">MTTTQEFITQLDQLTHADSLDKVLECIQIPLGWLKVTESPLTASQQLALVQHKAWRRHLWHLFHTILPNWTFSLSPHREKLLSTLWLQDQRPEIGAVMAKTSLTVLLECIAQEVPLDTLEAYTAGLKHVTLGAYKLYPSQIEHGQVDLFCTLLCSVPGRLVNAFGGHQQSEAWYSDKQFYPKLTKLAAQHASQSVEFTSQLLCKMIRQGYEDSVIASTIPVAIQSSDAFPAIFERMYNTLSSFDTVTKSILHYALTHHIRAHQVACILFTSQEQTRIKDFLICALVRLARWSLADQTLARLATATAKHAGLNDWTECTKQVVHAWSDTVFIKHASLREKRYVSTSVLVLLSYLEDDDIRYHIMPDTRLIRSVTFYLDSGDIETAKLGALVAEATSSRIDKENALNMGLLDEDKELQALRQVVFKTEEDDEQDKQVVPVTSFEEEQENTDQEEKEMELDPDAAYHPQDDSDDEFQAYAMEDESDDEGLRRDQESKEMSKKPAFVQDLVRYLRHTEDPVSLRNGLNEAEAIIRKSIGVGTALKECGQELAKYLVYFPETYEIEDFRQLQQDALQALIVGAPDVVTGYMIDLMYDRNTNMGQVQTILASIALAVRELAGWVPTDKTKGAEKQIDALADQLGVSLFVSKRIELERNRPKAQKNRLAGLAGPVFFFPLLVGWWEGSQGRLKYWIGNNPNVVERFIMTLNIIMHSSTNTPDKRRIVREYFEFAFSMRYYQAAQCQKALLLGIETILNVSYKGQESLLFNDFMSELINTKEWLEVDIIHSSVEDKIQMLAAKILLRLAEINKEQLLT</sequence>
<evidence type="ECO:0000313" key="7">
    <source>
        <dbReference type="EMBL" id="ORE01873.1"/>
    </source>
</evidence>
<dbReference type="PANTHER" id="PTHR15830">
    <property type="entry name" value="TELOMERE LENGTH REGULATION PROTEIN TEL2 FAMILY MEMBER"/>
    <property type="match status" value="1"/>
</dbReference>
<dbReference type="PANTHER" id="PTHR15830:SF10">
    <property type="entry name" value="TELOMERE LENGTH REGULATION PROTEIN TEL2 HOMOLOG"/>
    <property type="match status" value="1"/>
</dbReference>
<reference evidence="7" key="1">
    <citation type="journal article" date="2016" name="Proc. Natl. Acad. Sci. U.S.A.">
        <title>Lipid metabolic changes in an early divergent fungus govern the establishment of a mutualistic symbiosis with endobacteria.</title>
        <authorList>
            <person name="Lastovetsky O.A."/>
            <person name="Gaspar M.L."/>
            <person name="Mondo S.J."/>
            <person name="LaButti K.M."/>
            <person name="Sandor L."/>
            <person name="Grigoriev I.V."/>
            <person name="Henry S.A."/>
            <person name="Pawlowska T.E."/>
        </authorList>
    </citation>
    <scope>NUCLEOTIDE SEQUENCE [LARGE SCALE GENOMIC DNA]</scope>
    <source>
        <strain evidence="7">ATCC 52814</strain>
    </source>
</reference>
<dbReference type="EMBL" id="KV922091">
    <property type="protein sequence ID" value="ORE01873.1"/>
    <property type="molecule type" value="Genomic_DNA"/>
</dbReference>
<dbReference type="InterPro" id="IPR019337">
    <property type="entry name" value="Telomere_length_regulation_dom"/>
</dbReference>
<dbReference type="Proteomes" id="UP000242414">
    <property type="component" value="Unassembled WGS sequence"/>
</dbReference>
<accession>A0A1X0QQ37</accession>
<keyword evidence="3" id="KW-0963">Cytoplasm</keyword>
<comment type="subcellular location">
    <subcellularLocation>
        <location evidence="1">Cytoplasm</location>
    </subcellularLocation>
</comment>
<proteinExistence type="inferred from homology"/>
<name>A0A1X0QQ37_RHIZD</name>
<evidence type="ECO:0000256" key="2">
    <source>
        <dbReference type="ARBA" id="ARBA00006133"/>
    </source>
</evidence>
<dbReference type="InterPro" id="IPR038528">
    <property type="entry name" value="TEL2_C_sf"/>
</dbReference>
<evidence type="ECO:0000256" key="3">
    <source>
        <dbReference type="ARBA" id="ARBA00022490"/>
    </source>
</evidence>
<feature type="domain" description="TELO2 ARM repeat" evidence="6">
    <location>
        <begin position="244"/>
        <end position="414"/>
    </location>
</feature>